<protein>
    <submittedName>
        <fullName evidence="3">F-box protein At1g31080-like</fullName>
    </submittedName>
</protein>
<dbReference type="RefSeq" id="XP_009797613.1">
    <property type="nucleotide sequence ID" value="XM_009799311.1"/>
</dbReference>
<reference evidence="3" key="2">
    <citation type="submission" date="2025-08" db="UniProtKB">
        <authorList>
            <consortium name="RefSeq"/>
        </authorList>
    </citation>
    <scope>IDENTIFICATION</scope>
    <source>
        <tissue evidence="3">Leaf</tissue>
    </source>
</reference>
<dbReference type="InterPro" id="IPR001810">
    <property type="entry name" value="F-box_dom"/>
</dbReference>
<dbReference type="SUPFAM" id="SSF81383">
    <property type="entry name" value="F-box domain"/>
    <property type="match status" value="1"/>
</dbReference>
<dbReference type="InterPro" id="IPR036047">
    <property type="entry name" value="F-box-like_dom_sf"/>
</dbReference>
<evidence type="ECO:0000313" key="2">
    <source>
        <dbReference type="Proteomes" id="UP000189701"/>
    </source>
</evidence>
<sequence>MEKKNFAGRNSSIPREIIFEIFSWLPARSVMRFKCVARFCNSFISEANFVNIHARRSIYDPSWWNKILFARKEISFLYY</sequence>
<gene>
    <name evidence="3" type="primary">LOC104244015</name>
</gene>
<proteinExistence type="predicted"/>
<keyword evidence="2" id="KW-1185">Reference proteome</keyword>
<feature type="domain" description="F-box" evidence="1">
    <location>
        <begin position="11"/>
        <end position="49"/>
    </location>
</feature>
<dbReference type="PANTHER" id="PTHR31672:SF13">
    <property type="entry name" value="F-BOX PROTEIN CPR30-LIKE"/>
    <property type="match status" value="1"/>
</dbReference>
<organism evidence="2 3">
    <name type="scientific">Nicotiana sylvestris</name>
    <name type="common">Wood tobacco</name>
    <name type="synonym">South American tobacco</name>
    <dbReference type="NCBI Taxonomy" id="4096"/>
    <lineage>
        <taxon>Eukaryota</taxon>
        <taxon>Viridiplantae</taxon>
        <taxon>Streptophyta</taxon>
        <taxon>Embryophyta</taxon>
        <taxon>Tracheophyta</taxon>
        <taxon>Spermatophyta</taxon>
        <taxon>Magnoliopsida</taxon>
        <taxon>eudicotyledons</taxon>
        <taxon>Gunneridae</taxon>
        <taxon>Pentapetalae</taxon>
        <taxon>asterids</taxon>
        <taxon>lamiids</taxon>
        <taxon>Solanales</taxon>
        <taxon>Solanaceae</taxon>
        <taxon>Nicotianoideae</taxon>
        <taxon>Nicotianeae</taxon>
        <taxon>Nicotiana</taxon>
    </lineage>
</organism>
<dbReference type="Pfam" id="PF00646">
    <property type="entry name" value="F-box"/>
    <property type="match status" value="1"/>
</dbReference>
<dbReference type="STRING" id="4096.A0A1U7Y3A4"/>
<dbReference type="InterPro" id="IPR050796">
    <property type="entry name" value="SCF_F-box_component"/>
</dbReference>
<dbReference type="Proteomes" id="UP000189701">
    <property type="component" value="Unplaced"/>
</dbReference>
<name>A0A1U7Y3A4_NICSY</name>
<evidence type="ECO:0000259" key="1">
    <source>
        <dbReference type="Pfam" id="PF00646"/>
    </source>
</evidence>
<dbReference type="Gene3D" id="1.20.1280.50">
    <property type="match status" value="1"/>
</dbReference>
<dbReference type="AlphaFoldDB" id="A0A1U7Y3A4"/>
<dbReference type="PANTHER" id="PTHR31672">
    <property type="entry name" value="BNACNNG10540D PROTEIN"/>
    <property type="match status" value="1"/>
</dbReference>
<accession>A0A1U7Y3A4</accession>
<evidence type="ECO:0000313" key="3">
    <source>
        <dbReference type="RefSeq" id="XP_009797613.1"/>
    </source>
</evidence>
<reference evidence="2" key="1">
    <citation type="journal article" date="2013" name="Genome Biol.">
        <title>Reference genomes and transcriptomes of Nicotiana sylvestris and Nicotiana tomentosiformis.</title>
        <authorList>
            <person name="Sierro N."/>
            <person name="Battey J.N."/>
            <person name="Ouadi S."/>
            <person name="Bovet L."/>
            <person name="Goepfert S."/>
            <person name="Bakaher N."/>
            <person name="Peitsch M.C."/>
            <person name="Ivanov N.V."/>
        </authorList>
    </citation>
    <scope>NUCLEOTIDE SEQUENCE [LARGE SCALE GENOMIC DNA]</scope>
</reference>